<dbReference type="EMBL" id="JH711573">
    <property type="protein sequence ID" value="EIW86786.1"/>
    <property type="molecule type" value="Genomic_DNA"/>
</dbReference>
<organism evidence="4 5">
    <name type="scientific">Coniophora puteana (strain RWD-64-598)</name>
    <name type="common">Brown rot fungus</name>
    <dbReference type="NCBI Taxonomy" id="741705"/>
    <lineage>
        <taxon>Eukaryota</taxon>
        <taxon>Fungi</taxon>
        <taxon>Dikarya</taxon>
        <taxon>Basidiomycota</taxon>
        <taxon>Agaricomycotina</taxon>
        <taxon>Agaricomycetes</taxon>
        <taxon>Agaricomycetidae</taxon>
        <taxon>Boletales</taxon>
        <taxon>Coniophorineae</taxon>
        <taxon>Coniophoraceae</taxon>
        <taxon>Coniophora</taxon>
    </lineage>
</organism>
<dbReference type="KEGG" id="cput:CONPUDRAFT_79019"/>
<dbReference type="Proteomes" id="UP000053558">
    <property type="component" value="Unassembled WGS sequence"/>
</dbReference>
<feature type="compositionally biased region" description="Polar residues" evidence="1">
    <location>
        <begin position="428"/>
        <end position="441"/>
    </location>
</feature>
<dbReference type="OMA" id="CIDDSSP"/>
<proteinExistence type="predicted"/>
<evidence type="ECO:0000313" key="4">
    <source>
        <dbReference type="EMBL" id="EIW86786.1"/>
    </source>
</evidence>
<keyword evidence="3" id="KW-0732">Signal</keyword>
<feature type="compositionally biased region" description="Polar residues" evidence="1">
    <location>
        <begin position="366"/>
        <end position="381"/>
    </location>
</feature>
<dbReference type="AlphaFoldDB" id="A0A5M3N655"/>
<feature type="region of interest" description="Disordered" evidence="1">
    <location>
        <begin position="319"/>
        <end position="389"/>
    </location>
</feature>
<feature type="compositionally biased region" description="Low complexity" evidence="1">
    <location>
        <begin position="330"/>
        <end position="339"/>
    </location>
</feature>
<reference evidence="5" key="1">
    <citation type="journal article" date="2012" name="Science">
        <title>The Paleozoic origin of enzymatic lignin decomposition reconstructed from 31 fungal genomes.</title>
        <authorList>
            <person name="Floudas D."/>
            <person name="Binder M."/>
            <person name="Riley R."/>
            <person name="Barry K."/>
            <person name="Blanchette R.A."/>
            <person name="Henrissat B."/>
            <person name="Martinez A.T."/>
            <person name="Otillar R."/>
            <person name="Spatafora J.W."/>
            <person name="Yadav J.S."/>
            <person name="Aerts A."/>
            <person name="Benoit I."/>
            <person name="Boyd A."/>
            <person name="Carlson A."/>
            <person name="Copeland A."/>
            <person name="Coutinho P.M."/>
            <person name="de Vries R.P."/>
            <person name="Ferreira P."/>
            <person name="Findley K."/>
            <person name="Foster B."/>
            <person name="Gaskell J."/>
            <person name="Glotzer D."/>
            <person name="Gorecki P."/>
            <person name="Heitman J."/>
            <person name="Hesse C."/>
            <person name="Hori C."/>
            <person name="Igarashi K."/>
            <person name="Jurgens J.A."/>
            <person name="Kallen N."/>
            <person name="Kersten P."/>
            <person name="Kohler A."/>
            <person name="Kuees U."/>
            <person name="Kumar T.K.A."/>
            <person name="Kuo A."/>
            <person name="LaButti K."/>
            <person name="Larrondo L.F."/>
            <person name="Lindquist E."/>
            <person name="Ling A."/>
            <person name="Lombard V."/>
            <person name="Lucas S."/>
            <person name="Lundell T."/>
            <person name="Martin R."/>
            <person name="McLaughlin D.J."/>
            <person name="Morgenstern I."/>
            <person name="Morin E."/>
            <person name="Murat C."/>
            <person name="Nagy L.G."/>
            <person name="Nolan M."/>
            <person name="Ohm R.A."/>
            <person name="Patyshakuliyeva A."/>
            <person name="Rokas A."/>
            <person name="Ruiz-Duenas F.J."/>
            <person name="Sabat G."/>
            <person name="Salamov A."/>
            <person name="Samejima M."/>
            <person name="Schmutz J."/>
            <person name="Slot J.C."/>
            <person name="St John F."/>
            <person name="Stenlid J."/>
            <person name="Sun H."/>
            <person name="Sun S."/>
            <person name="Syed K."/>
            <person name="Tsang A."/>
            <person name="Wiebenga A."/>
            <person name="Young D."/>
            <person name="Pisabarro A."/>
            <person name="Eastwood D.C."/>
            <person name="Martin F."/>
            <person name="Cullen D."/>
            <person name="Grigoriev I.V."/>
            <person name="Hibbett D.S."/>
        </authorList>
    </citation>
    <scope>NUCLEOTIDE SEQUENCE [LARGE SCALE GENOMIC DNA]</scope>
    <source>
        <strain evidence="5">RWD-64-598 SS2</strain>
    </source>
</reference>
<comment type="caution">
    <text evidence="4">The sequence shown here is derived from an EMBL/GenBank/DDBJ whole genome shotgun (WGS) entry which is preliminary data.</text>
</comment>
<evidence type="ECO:0000256" key="1">
    <source>
        <dbReference type="SAM" id="MobiDB-lite"/>
    </source>
</evidence>
<dbReference type="GeneID" id="19209856"/>
<feature type="transmembrane region" description="Helical" evidence="2">
    <location>
        <begin position="242"/>
        <end position="267"/>
    </location>
</feature>
<evidence type="ECO:0000313" key="5">
    <source>
        <dbReference type="Proteomes" id="UP000053558"/>
    </source>
</evidence>
<feature type="compositionally biased region" description="Polar residues" evidence="1">
    <location>
        <begin position="199"/>
        <end position="221"/>
    </location>
</feature>
<feature type="signal peptide" evidence="3">
    <location>
        <begin position="1"/>
        <end position="21"/>
    </location>
</feature>
<keyword evidence="2" id="KW-0472">Membrane</keyword>
<name>A0A5M3N655_CONPW</name>
<sequence>MTQRPALLAAALAALVSSAHTFSVQVGSASQCGDLDVNWSGGTGPFQILITPLYNVPVNISVPSSADGSYTVSNLRIAQGKQFVVTMSDSTGFNSGGTSPLITVGPGNSNCNTTATGDLGFSFQLPNSLQQCNPYQFVGYSGAAQPVTITGLIPGGEAVILKPPVGPTMYQWPNVNVAAGTSVIFSVTDAKGGSGGSSDAVQVQQSNDQSCLNGNSPTSTAVGQPSSTSGGSGQSGSSNSSVAAIAGAVVGCLVGLAAIVSLALFFIKRRKATRSPYGAGTRTHRIDSVDLDHDASTSGPVPAIYPYPYHSDSASHLGAATDYRDHSPTSNASAASADPFNPPPPSPQQSSARRTSDGYGAYVDATSASGRSSHGPRSSASRKAAMANSGGSRQAARYILHTDMDDIAEPDEHGVVELPPQYTERRQPSGSTGAQSESATGIHSERPGDSSYPPNSSDNTSERQSQYP</sequence>
<feature type="region of interest" description="Disordered" evidence="1">
    <location>
        <begin position="407"/>
        <end position="468"/>
    </location>
</feature>
<feature type="chain" id="PRO_5024311149" description="Mid2 domain-containing protein" evidence="3">
    <location>
        <begin position="22"/>
        <end position="468"/>
    </location>
</feature>
<feature type="region of interest" description="Disordered" evidence="1">
    <location>
        <begin position="193"/>
        <end position="238"/>
    </location>
</feature>
<protein>
    <recommendedName>
        <fullName evidence="6">Mid2 domain-containing protein</fullName>
    </recommendedName>
</protein>
<feature type="compositionally biased region" description="Low complexity" evidence="1">
    <location>
        <begin position="222"/>
        <end position="238"/>
    </location>
</feature>
<dbReference type="OrthoDB" id="2591431at2759"/>
<gene>
    <name evidence="4" type="ORF">CONPUDRAFT_79019</name>
</gene>
<accession>A0A5M3N655</accession>
<evidence type="ECO:0008006" key="6">
    <source>
        <dbReference type="Google" id="ProtNLM"/>
    </source>
</evidence>
<keyword evidence="5" id="KW-1185">Reference proteome</keyword>
<evidence type="ECO:0000256" key="3">
    <source>
        <dbReference type="SAM" id="SignalP"/>
    </source>
</evidence>
<keyword evidence="2" id="KW-0812">Transmembrane</keyword>
<feature type="compositionally biased region" description="Polar residues" evidence="1">
    <location>
        <begin position="452"/>
        <end position="468"/>
    </location>
</feature>
<dbReference type="RefSeq" id="XP_007762800.1">
    <property type="nucleotide sequence ID" value="XM_007764610.1"/>
</dbReference>
<evidence type="ECO:0000256" key="2">
    <source>
        <dbReference type="SAM" id="Phobius"/>
    </source>
</evidence>
<keyword evidence="2" id="KW-1133">Transmembrane helix</keyword>